<dbReference type="EMBL" id="FUHW01000022">
    <property type="protein sequence ID" value="SJM58222.1"/>
    <property type="molecule type" value="Genomic_DNA"/>
</dbReference>
<organism evidence="11 12">
    <name type="scientific">Arthrobacter rhombi</name>
    <dbReference type="NCBI Taxonomy" id="71253"/>
    <lineage>
        <taxon>Bacteria</taxon>
        <taxon>Bacillati</taxon>
        <taxon>Actinomycetota</taxon>
        <taxon>Actinomycetes</taxon>
        <taxon>Micrococcales</taxon>
        <taxon>Micrococcaceae</taxon>
        <taxon>Arthrobacter</taxon>
    </lineage>
</organism>
<keyword evidence="6 9" id="KW-1133">Transmembrane helix</keyword>
<evidence type="ECO:0000256" key="4">
    <source>
        <dbReference type="ARBA" id="ARBA00022475"/>
    </source>
</evidence>
<evidence type="ECO:0000256" key="8">
    <source>
        <dbReference type="SAM" id="MobiDB-lite"/>
    </source>
</evidence>
<feature type="transmembrane region" description="Helical" evidence="9">
    <location>
        <begin position="56"/>
        <end position="75"/>
    </location>
</feature>
<feature type="region of interest" description="Disordered" evidence="8">
    <location>
        <begin position="516"/>
        <end position="584"/>
    </location>
</feature>
<evidence type="ECO:0000256" key="9">
    <source>
        <dbReference type="SAM" id="Phobius"/>
    </source>
</evidence>
<dbReference type="GO" id="GO:0022857">
    <property type="term" value="F:transmembrane transporter activity"/>
    <property type="evidence" value="ECO:0007669"/>
    <property type="project" value="InterPro"/>
</dbReference>
<keyword evidence="5 9" id="KW-0812">Transmembrane</keyword>
<feature type="transmembrane region" description="Helical" evidence="9">
    <location>
        <begin position="313"/>
        <end position="332"/>
    </location>
</feature>
<dbReference type="AlphaFoldDB" id="A0A1R4FR60"/>
<evidence type="ECO:0000259" key="10">
    <source>
        <dbReference type="PROSITE" id="PS50850"/>
    </source>
</evidence>
<dbReference type="CDD" id="cd17502">
    <property type="entry name" value="MFS_Azr1_MDR_like"/>
    <property type="match status" value="1"/>
</dbReference>
<dbReference type="PROSITE" id="PS50850">
    <property type="entry name" value="MFS"/>
    <property type="match status" value="1"/>
</dbReference>
<proteinExistence type="inferred from homology"/>
<gene>
    <name evidence="11" type="ORF">FM101_05225</name>
</gene>
<dbReference type="SUPFAM" id="SSF103473">
    <property type="entry name" value="MFS general substrate transporter"/>
    <property type="match status" value="1"/>
</dbReference>
<accession>A0A1R4FR60</accession>
<name>A0A1R4FR60_9MICC</name>
<feature type="transmembrane region" description="Helical" evidence="9">
    <location>
        <begin position="87"/>
        <end position="106"/>
    </location>
</feature>
<feature type="transmembrane region" description="Helical" evidence="9">
    <location>
        <begin position="210"/>
        <end position="235"/>
    </location>
</feature>
<dbReference type="PANTHER" id="PTHR23501">
    <property type="entry name" value="MAJOR FACILITATOR SUPERFAMILY"/>
    <property type="match status" value="1"/>
</dbReference>
<dbReference type="InterPro" id="IPR011701">
    <property type="entry name" value="MFS"/>
</dbReference>
<keyword evidence="12" id="KW-1185">Reference proteome</keyword>
<feature type="transmembrane region" description="Helical" evidence="9">
    <location>
        <begin position="21"/>
        <end position="44"/>
    </location>
</feature>
<evidence type="ECO:0000256" key="5">
    <source>
        <dbReference type="ARBA" id="ARBA00022692"/>
    </source>
</evidence>
<feature type="transmembrane region" description="Helical" evidence="9">
    <location>
        <begin position="480"/>
        <end position="498"/>
    </location>
</feature>
<dbReference type="GO" id="GO:0005886">
    <property type="term" value="C:plasma membrane"/>
    <property type="evidence" value="ECO:0007669"/>
    <property type="project" value="UniProtKB-SubCell"/>
</dbReference>
<comment type="similarity">
    <text evidence="2">Belongs to the major facilitator superfamily. TCR/Tet family.</text>
</comment>
<feature type="domain" description="Major facilitator superfamily (MFS) profile" evidence="10">
    <location>
        <begin position="22"/>
        <end position="502"/>
    </location>
</feature>
<dbReference type="RefSeq" id="WP_086996464.1">
    <property type="nucleotide sequence ID" value="NZ_FUHW01000022.1"/>
</dbReference>
<feature type="transmembrane region" description="Helical" evidence="9">
    <location>
        <begin position="175"/>
        <end position="198"/>
    </location>
</feature>
<feature type="transmembrane region" description="Helical" evidence="9">
    <location>
        <begin position="241"/>
        <end position="258"/>
    </location>
</feature>
<evidence type="ECO:0000256" key="6">
    <source>
        <dbReference type="ARBA" id="ARBA00022989"/>
    </source>
</evidence>
<evidence type="ECO:0000313" key="12">
    <source>
        <dbReference type="Proteomes" id="UP000195913"/>
    </source>
</evidence>
<evidence type="ECO:0000313" key="11">
    <source>
        <dbReference type="EMBL" id="SJM58222.1"/>
    </source>
</evidence>
<reference evidence="11 12" key="1">
    <citation type="submission" date="2017-02" db="EMBL/GenBank/DDBJ databases">
        <authorList>
            <person name="Peterson S.W."/>
        </authorList>
    </citation>
    <scope>NUCLEOTIDE SEQUENCE [LARGE SCALE GENOMIC DNA]</scope>
    <source>
        <strain evidence="11 12">B Ar 00.02</strain>
    </source>
</reference>
<dbReference type="Proteomes" id="UP000195913">
    <property type="component" value="Unassembled WGS sequence"/>
</dbReference>
<dbReference type="Pfam" id="PF07690">
    <property type="entry name" value="MFS_1"/>
    <property type="match status" value="1"/>
</dbReference>
<feature type="transmembrane region" description="Helical" evidence="9">
    <location>
        <begin position="112"/>
        <end position="133"/>
    </location>
</feature>
<dbReference type="InterPro" id="IPR020846">
    <property type="entry name" value="MFS_dom"/>
</dbReference>
<dbReference type="PRINTS" id="PR01036">
    <property type="entry name" value="TCRTETB"/>
</dbReference>
<dbReference type="InterPro" id="IPR036259">
    <property type="entry name" value="MFS_trans_sf"/>
</dbReference>
<dbReference type="PANTHER" id="PTHR23501:SF197">
    <property type="entry name" value="COMD"/>
    <property type="match status" value="1"/>
</dbReference>
<feature type="transmembrane region" description="Helical" evidence="9">
    <location>
        <begin position="145"/>
        <end position="163"/>
    </location>
</feature>
<evidence type="ECO:0000256" key="2">
    <source>
        <dbReference type="ARBA" id="ARBA00007520"/>
    </source>
</evidence>
<dbReference type="InterPro" id="IPR004638">
    <property type="entry name" value="EmrB-like"/>
</dbReference>
<keyword evidence="3" id="KW-0813">Transport</keyword>
<sequence length="584" mass="61113">MTTLKTTKAKPVIGSKNHIMLLFAALMITMLMASLNQTVLSAALPTMVGELNGVEHMAWIITAFILASTIMMPVYGKLGDLFGRKPLLIVAILIFMSGSILGALSGTMNGVIIARVVQGLGGGGLMILSQATIADVIPARERGKYMGIMGGVFALSSVAGPLLGGWLTEGPGWRWAFWLNLPLGVLAVLATIFLLHVPRTLNDVRPKIDVVGMMMMGIATTTLVLACTWGGNTYAWDSPEILGLFGATVLFGVAFVLVERKVSEPVIPLMLFKNRNFVLTTFAALMVGIAMFGAIGYMPTYLQMVTGFGPTEAGLLMIPMMGALLVTSVVVGRQVSASGRYKKVMMAGTLLLGLGLGLLSSIHADTEVYMICVFLGVIGLGLGMSMQMLTLVAQNSFPLKFVGTATAGQNYFRQVGATLGSAVVGSLFASRLKDILADKLPAGASSGASTNSLTPELVTSLPAPIRDVIVSAYNEALVPLFLWMVPLAIAATIALFFMKEVTLATRIEREIPAASVSEGQLPGADAPVPAEQREPVSVGAGGGGSEPSQVPSMAPVPATQVSEAVGSEAGQRPRGAHRATGQAE</sequence>
<protein>
    <submittedName>
        <fullName evidence="11">Permease of the major facilitator superfamily</fullName>
    </submittedName>
</protein>
<dbReference type="NCBIfam" id="TIGR00711">
    <property type="entry name" value="efflux_EmrB"/>
    <property type="match status" value="1"/>
</dbReference>
<dbReference type="Gene3D" id="1.20.1250.20">
    <property type="entry name" value="MFS general substrate transporter like domains"/>
    <property type="match status" value="1"/>
</dbReference>
<evidence type="ECO:0000256" key="1">
    <source>
        <dbReference type="ARBA" id="ARBA00004651"/>
    </source>
</evidence>
<evidence type="ECO:0000256" key="3">
    <source>
        <dbReference type="ARBA" id="ARBA00022448"/>
    </source>
</evidence>
<dbReference type="Gene3D" id="1.20.1720.10">
    <property type="entry name" value="Multidrug resistance protein D"/>
    <property type="match status" value="1"/>
</dbReference>
<feature type="transmembrane region" description="Helical" evidence="9">
    <location>
        <begin position="368"/>
        <end position="391"/>
    </location>
</feature>
<keyword evidence="7 9" id="KW-0472">Membrane</keyword>
<dbReference type="FunFam" id="1.20.1720.10:FF:000004">
    <property type="entry name" value="EmrB/QacA family drug resistance transporter"/>
    <property type="match status" value="1"/>
</dbReference>
<feature type="transmembrane region" description="Helical" evidence="9">
    <location>
        <begin position="344"/>
        <end position="362"/>
    </location>
</feature>
<comment type="subcellular location">
    <subcellularLocation>
        <location evidence="1">Cell membrane</location>
        <topology evidence="1">Multi-pass membrane protein</topology>
    </subcellularLocation>
</comment>
<evidence type="ECO:0000256" key="7">
    <source>
        <dbReference type="ARBA" id="ARBA00023136"/>
    </source>
</evidence>
<feature type="transmembrane region" description="Helical" evidence="9">
    <location>
        <begin position="278"/>
        <end position="298"/>
    </location>
</feature>
<keyword evidence="4" id="KW-1003">Cell membrane</keyword>